<dbReference type="Pfam" id="PF00664">
    <property type="entry name" value="ABC_membrane"/>
    <property type="match status" value="1"/>
</dbReference>
<feature type="domain" description="ABC transporter" evidence="8">
    <location>
        <begin position="380"/>
        <end position="622"/>
    </location>
</feature>
<keyword evidence="6 7" id="KW-0472">Membrane</keyword>
<evidence type="ECO:0000313" key="10">
    <source>
        <dbReference type="EMBL" id="GAA1973063.1"/>
    </source>
</evidence>
<evidence type="ECO:0000313" key="11">
    <source>
        <dbReference type="Proteomes" id="UP001499854"/>
    </source>
</evidence>
<dbReference type="InterPro" id="IPR036640">
    <property type="entry name" value="ABC1_TM_sf"/>
</dbReference>
<dbReference type="PROSITE" id="PS50929">
    <property type="entry name" value="ABC_TM1F"/>
    <property type="match status" value="1"/>
</dbReference>
<feature type="transmembrane region" description="Helical" evidence="7">
    <location>
        <begin position="193"/>
        <end position="210"/>
    </location>
</feature>
<proteinExistence type="predicted"/>
<dbReference type="CDD" id="cd18546">
    <property type="entry name" value="ABC_6TM_Rv0194_D2_like"/>
    <property type="match status" value="1"/>
</dbReference>
<evidence type="ECO:0000256" key="1">
    <source>
        <dbReference type="ARBA" id="ARBA00004651"/>
    </source>
</evidence>
<keyword evidence="4 10" id="KW-0067">ATP-binding</keyword>
<evidence type="ECO:0000256" key="4">
    <source>
        <dbReference type="ARBA" id="ARBA00022840"/>
    </source>
</evidence>
<dbReference type="PROSITE" id="PS50893">
    <property type="entry name" value="ABC_TRANSPORTER_2"/>
    <property type="match status" value="1"/>
</dbReference>
<keyword evidence="3" id="KW-0547">Nucleotide-binding</keyword>
<dbReference type="SUPFAM" id="SSF90123">
    <property type="entry name" value="ABC transporter transmembrane region"/>
    <property type="match status" value="1"/>
</dbReference>
<keyword evidence="5 7" id="KW-1133">Transmembrane helix</keyword>
<evidence type="ECO:0000256" key="5">
    <source>
        <dbReference type="ARBA" id="ARBA00022989"/>
    </source>
</evidence>
<comment type="caution">
    <text evidence="10">The sequence shown here is derived from an EMBL/GenBank/DDBJ whole genome shotgun (WGS) entry which is preliminary data.</text>
</comment>
<dbReference type="PROSITE" id="PS00211">
    <property type="entry name" value="ABC_TRANSPORTER_1"/>
    <property type="match status" value="1"/>
</dbReference>
<feature type="transmembrane region" description="Helical" evidence="7">
    <location>
        <begin position="271"/>
        <end position="296"/>
    </location>
</feature>
<evidence type="ECO:0000259" key="8">
    <source>
        <dbReference type="PROSITE" id="PS50893"/>
    </source>
</evidence>
<keyword evidence="11" id="KW-1185">Reference proteome</keyword>
<dbReference type="InterPro" id="IPR039421">
    <property type="entry name" value="Type_1_exporter"/>
</dbReference>
<dbReference type="InterPro" id="IPR017871">
    <property type="entry name" value="ABC_transporter-like_CS"/>
</dbReference>
<dbReference type="GO" id="GO:0005524">
    <property type="term" value="F:ATP binding"/>
    <property type="evidence" value="ECO:0007669"/>
    <property type="project" value="UniProtKB-KW"/>
</dbReference>
<dbReference type="Pfam" id="PF00005">
    <property type="entry name" value="ABC_tran"/>
    <property type="match status" value="1"/>
</dbReference>
<dbReference type="InterPro" id="IPR003439">
    <property type="entry name" value="ABC_transporter-like_ATP-bd"/>
</dbReference>
<dbReference type="InterPro" id="IPR003593">
    <property type="entry name" value="AAA+_ATPase"/>
</dbReference>
<comment type="subcellular location">
    <subcellularLocation>
        <location evidence="1">Cell membrane</location>
        <topology evidence="1">Multi-pass membrane protein</topology>
    </subcellularLocation>
</comment>
<dbReference type="SUPFAM" id="SSF52540">
    <property type="entry name" value="P-loop containing nucleoside triphosphate hydrolases"/>
    <property type="match status" value="1"/>
</dbReference>
<dbReference type="InterPro" id="IPR027417">
    <property type="entry name" value="P-loop_NTPase"/>
</dbReference>
<name>A0ABP5D498_9ACTN</name>
<dbReference type="PANTHER" id="PTHR24221">
    <property type="entry name" value="ATP-BINDING CASSETTE SUB-FAMILY B"/>
    <property type="match status" value="1"/>
</dbReference>
<dbReference type="SMART" id="SM00382">
    <property type="entry name" value="AAA"/>
    <property type="match status" value="1"/>
</dbReference>
<evidence type="ECO:0000256" key="7">
    <source>
        <dbReference type="SAM" id="Phobius"/>
    </source>
</evidence>
<evidence type="ECO:0000256" key="2">
    <source>
        <dbReference type="ARBA" id="ARBA00022692"/>
    </source>
</evidence>
<feature type="domain" description="ABC transmembrane type-1" evidence="9">
    <location>
        <begin position="49"/>
        <end position="334"/>
    </location>
</feature>
<evidence type="ECO:0000256" key="6">
    <source>
        <dbReference type="ARBA" id="ARBA00023136"/>
    </source>
</evidence>
<evidence type="ECO:0000259" key="9">
    <source>
        <dbReference type="PROSITE" id="PS50929"/>
    </source>
</evidence>
<gene>
    <name evidence="10" type="ORF">GCM10009838_36010</name>
</gene>
<dbReference type="InterPro" id="IPR011527">
    <property type="entry name" value="ABC1_TM_dom"/>
</dbReference>
<dbReference type="Proteomes" id="UP001499854">
    <property type="component" value="Unassembled WGS sequence"/>
</dbReference>
<sequence length="629" mass="68073">MTTTTTAADWRGQAAEKKDELPGKAGIRLRARSRKLLGELVRPHRRELVFCTGMVLVQTAFNMAGPYLVAVGIDRGIPALRRGDWGPITAVFVGMVVSAVMAAGLRAVFLNKVGRIGQTMLLNLRRMVFSKFQALPLAFHENYTSGRVISRLTSDPDALNDLIDNGLDGLLDALLTVSAIGIMMSVLDLHLTLVVALAFPLMLLLMRWFSRHSAVAYRRTRETIAALIVHFVETCNGIRAVKAFRREPRNEEIFGQLNDDYRAANARAMNLLAVFIPGMKTIAAVTTASVVVYGGLRVMDGDMQVGVLVGFVLYLRRFFHPLEDIAMFYNSFQSGTAALEKLSGILEEANELPEPSEPKPLPSPVLGAVTFEGVRFAYPKRESDAASASGVEAEDVGTGGKVILPLLDLDVPAGQTVALVGATGAGKSTLARLLCRFYDPQDGAVRVDGVDVRDLSDADLRRAVVMVTQENFLFTGSVADNIAFGKPDATRDEVVAAARAIGAHDFITALPDGYDTDVKKRGGRLSAGQRQLVAFARAFIADPAVLVLDEATSSLDVPSERMVQRALRTILADRTALIIAHRLSTVEIADRVLVMEHGRVVEDGEPSALLAAGDGRFAGLHQAWRESLV</sequence>
<dbReference type="RefSeq" id="WP_344658188.1">
    <property type="nucleotide sequence ID" value="NZ_BAAAQM010000018.1"/>
</dbReference>
<dbReference type="PANTHER" id="PTHR24221:SF654">
    <property type="entry name" value="ATP-BINDING CASSETTE SUB-FAMILY B MEMBER 6"/>
    <property type="match status" value="1"/>
</dbReference>
<keyword evidence="2 7" id="KW-0812">Transmembrane</keyword>
<dbReference type="Gene3D" id="3.40.50.300">
    <property type="entry name" value="P-loop containing nucleotide triphosphate hydrolases"/>
    <property type="match status" value="1"/>
</dbReference>
<evidence type="ECO:0000256" key="3">
    <source>
        <dbReference type="ARBA" id="ARBA00022741"/>
    </source>
</evidence>
<organism evidence="10 11">
    <name type="scientific">Catenulispora subtropica</name>
    <dbReference type="NCBI Taxonomy" id="450798"/>
    <lineage>
        <taxon>Bacteria</taxon>
        <taxon>Bacillati</taxon>
        <taxon>Actinomycetota</taxon>
        <taxon>Actinomycetes</taxon>
        <taxon>Catenulisporales</taxon>
        <taxon>Catenulisporaceae</taxon>
        <taxon>Catenulispora</taxon>
    </lineage>
</organism>
<feature type="transmembrane region" description="Helical" evidence="7">
    <location>
        <begin position="85"/>
        <end position="109"/>
    </location>
</feature>
<accession>A0ABP5D498</accession>
<dbReference type="EMBL" id="BAAAQM010000018">
    <property type="protein sequence ID" value="GAA1973063.1"/>
    <property type="molecule type" value="Genomic_DNA"/>
</dbReference>
<dbReference type="Gene3D" id="1.20.1560.10">
    <property type="entry name" value="ABC transporter type 1, transmembrane domain"/>
    <property type="match status" value="1"/>
</dbReference>
<protein>
    <submittedName>
        <fullName evidence="10">ABC transporter ATP-binding protein</fullName>
    </submittedName>
</protein>
<feature type="transmembrane region" description="Helical" evidence="7">
    <location>
        <begin position="169"/>
        <end position="187"/>
    </location>
</feature>
<feature type="transmembrane region" description="Helical" evidence="7">
    <location>
        <begin position="48"/>
        <end position="73"/>
    </location>
</feature>
<reference evidence="11" key="1">
    <citation type="journal article" date="2019" name="Int. J. Syst. Evol. Microbiol.">
        <title>The Global Catalogue of Microorganisms (GCM) 10K type strain sequencing project: providing services to taxonomists for standard genome sequencing and annotation.</title>
        <authorList>
            <consortium name="The Broad Institute Genomics Platform"/>
            <consortium name="The Broad Institute Genome Sequencing Center for Infectious Disease"/>
            <person name="Wu L."/>
            <person name="Ma J."/>
        </authorList>
    </citation>
    <scope>NUCLEOTIDE SEQUENCE [LARGE SCALE GENOMIC DNA]</scope>
    <source>
        <strain evidence="11">JCM 16013</strain>
    </source>
</reference>